<keyword evidence="3 6" id="KW-0694">RNA-binding</keyword>
<dbReference type="EMBL" id="JAHHGM010000005">
    <property type="protein sequence ID" value="MBT2988613.1"/>
    <property type="molecule type" value="Genomic_DNA"/>
</dbReference>
<dbReference type="PANTHER" id="PTHR11078:SF3">
    <property type="entry name" value="ANTITERMINATION NUSB DOMAIN-CONTAINING PROTEIN"/>
    <property type="match status" value="1"/>
</dbReference>
<dbReference type="SUPFAM" id="SSF48013">
    <property type="entry name" value="NusB-like"/>
    <property type="match status" value="1"/>
</dbReference>
<accession>A0A944MB26</accession>
<dbReference type="Pfam" id="PF01029">
    <property type="entry name" value="NusB"/>
    <property type="match status" value="1"/>
</dbReference>
<evidence type="ECO:0000256" key="2">
    <source>
        <dbReference type="ARBA" id="ARBA00022814"/>
    </source>
</evidence>
<keyword evidence="2 6" id="KW-0889">Transcription antitermination</keyword>
<dbReference type="InterPro" id="IPR006027">
    <property type="entry name" value="NusB_RsmB_TIM44"/>
</dbReference>
<evidence type="ECO:0000256" key="3">
    <source>
        <dbReference type="ARBA" id="ARBA00022884"/>
    </source>
</evidence>
<dbReference type="GO" id="GO:0005829">
    <property type="term" value="C:cytosol"/>
    <property type="evidence" value="ECO:0007669"/>
    <property type="project" value="TreeGrafter"/>
</dbReference>
<name>A0A944MB26_9GAMM</name>
<keyword evidence="4 6" id="KW-0805">Transcription regulation</keyword>
<evidence type="ECO:0000256" key="5">
    <source>
        <dbReference type="ARBA" id="ARBA00023163"/>
    </source>
</evidence>
<protein>
    <recommendedName>
        <fullName evidence="6">Transcription antitermination protein NusB</fullName>
    </recommendedName>
    <alternativeName>
        <fullName evidence="6">Antitermination factor NusB</fullName>
    </alternativeName>
</protein>
<dbReference type="CDD" id="cd00619">
    <property type="entry name" value="Terminator_NusB"/>
    <property type="match status" value="1"/>
</dbReference>
<comment type="caution">
    <text evidence="8">The sequence shown here is derived from an EMBL/GenBank/DDBJ whole genome shotgun (WGS) entry which is preliminary data.</text>
</comment>
<gene>
    <name evidence="6 8" type="primary">nusB</name>
    <name evidence="8" type="ORF">KME65_06580</name>
</gene>
<dbReference type="GO" id="GO:0031564">
    <property type="term" value="P:transcription antitermination"/>
    <property type="evidence" value="ECO:0007669"/>
    <property type="project" value="UniProtKB-KW"/>
</dbReference>
<dbReference type="InterPro" id="IPR035926">
    <property type="entry name" value="NusB-like_sf"/>
</dbReference>
<comment type="function">
    <text evidence="6">Involved in transcription antitermination. Required for transcription of ribosomal RNA (rRNA) genes. Binds specifically to the boxA antiterminator sequence of the ribosomal RNA (rrn) operons.</text>
</comment>
<reference evidence="8 9" key="1">
    <citation type="submission" date="2021-05" db="EMBL/GenBank/DDBJ databases">
        <title>Genetic and Functional Diversity in Clade A Lucinid endosymbionts from the Bahamas.</title>
        <authorList>
            <person name="Giani N.M."/>
            <person name="Engel A.S."/>
            <person name="Campbell B.J."/>
        </authorList>
    </citation>
    <scope>NUCLEOTIDE SEQUENCE [LARGE SCALE GENOMIC DNA]</scope>
    <source>
        <strain evidence="8">LUC16012Gg_MoonRockCtena</strain>
    </source>
</reference>
<evidence type="ECO:0000256" key="4">
    <source>
        <dbReference type="ARBA" id="ARBA00023015"/>
    </source>
</evidence>
<keyword evidence="5 6" id="KW-0804">Transcription</keyword>
<dbReference type="HAMAP" id="MF_00073">
    <property type="entry name" value="NusB"/>
    <property type="match status" value="1"/>
</dbReference>
<evidence type="ECO:0000256" key="1">
    <source>
        <dbReference type="ARBA" id="ARBA00005952"/>
    </source>
</evidence>
<evidence type="ECO:0000256" key="6">
    <source>
        <dbReference type="HAMAP-Rule" id="MF_00073"/>
    </source>
</evidence>
<dbReference type="AlphaFoldDB" id="A0A944MB26"/>
<dbReference type="Proteomes" id="UP000770889">
    <property type="component" value="Unassembled WGS sequence"/>
</dbReference>
<sequence>MSEKRSQARKHAVQAIYQWQMAGQDVADIINQFLEEQDLNSFEIPYFQDLLQGVPGHLGELDELLKPTLDRAIESVDPVERAILRLGAYELSHKPEVPYRVVINEAVELAKVFGAEQGHKFVNGVLDQVAKKVRAVEVGLGRRG</sequence>
<feature type="domain" description="NusB/RsmB/TIM44" evidence="7">
    <location>
        <begin position="7"/>
        <end position="131"/>
    </location>
</feature>
<dbReference type="FunFam" id="1.10.940.10:FF:000001">
    <property type="entry name" value="Transcription antitermination factor NusB"/>
    <property type="match status" value="1"/>
</dbReference>
<dbReference type="NCBIfam" id="TIGR01951">
    <property type="entry name" value="nusB"/>
    <property type="match status" value="1"/>
</dbReference>
<organism evidence="8 9">
    <name type="scientific">Candidatus Thiodiazotropha taylori</name>
    <dbReference type="NCBI Taxonomy" id="2792791"/>
    <lineage>
        <taxon>Bacteria</taxon>
        <taxon>Pseudomonadati</taxon>
        <taxon>Pseudomonadota</taxon>
        <taxon>Gammaproteobacteria</taxon>
        <taxon>Chromatiales</taxon>
        <taxon>Sedimenticolaceae</taxon>
        <taxon>Candidatus Thiodiazotropha</taxon>
    </lineage>
</organism>
<evidence type="ECO:0000259" key="7">
    <source>
        <dbReference type="Pfam" id="PF01029"/>
    </source>
</evidence>
<proteinExistence type="inferred from homology"/>
<dbReference type="PANTHER" id="PTHR11078">
    <property type="entry name" value="N UTILIZATION SUBSTANCE PROTEIN B-RELATED"/>
    <property type="match status" value="1"/>
</dbReference>
<dbReference type="InterPro" id="IPR011605">
    <property type="entry name" value="NusB_fam"/>
</dbReference>
<evidence type="ECO:0000313" key="8">
    <source>
        <dbReference type="EMBL" id="MBT2988613.1"/>
    </source>
</evidence>
<dbReference type="Gene3D" id="1.10.940.10">
    <property type="entry name" value="NusB-like"/>
    <property type="match status" value="1"/>
</dbReference>
<comment type="similarity">
    <text evidence="1 6">Belongs to the NusB family.</text>
</comment>
<dbReference type="GO" id="GO:0006353">
    <property type="term" value="P:DNA-templated transcription termination"/>
    <property type="evidence" value="ECO:0007669"/>
    <property type="project" value="UniProtKB-UniRule"/>
</dbReference>
<dbReference type="GO" id="GO:0003723">
    <property type="term" value="F:RNA binding"/>
    <property type="evidence" value="ECO:0007669"/>
    <property type="project" value="UniProtKB-UniRule"/>
</dbReference>
<evidence type="ECO:0000313" key="9">
    <source>
        <dbReference type="Proteomes" id="UP000770889"/>
    </source>
</evidence>